<proteinExistence type="inferred from homology"/>
<organism evidence="11 12">
    <name type="scientific">Aurantimonas marianensis</name>
    <dbReference type="NCBI Taxonomy" id="2920428"/>
    <lineage>
        <taxon>Bacteria</taxon>
        <taxon>Pseudomonadati</taxon>
        <taxon>Pseudomonadota</taxon>
        <taxon>Alphaproteobacteria</taxon>
        <taxon>Hyphomicrobiales</taxon>
        <taxon>Aurantimonadaceae</taxon>
        <taxon>Aurantimonas</taxon>
    </lineage>
</organism>
<dbReference type="PANTHER" id="PTHR46193:SF18">
    <property type="entry name" value="HEXITOL PHOSPHATASE B"/>
    <property type="match status" value="1"/>
</dbReference>
<evidence type="ECO:0000256" key="2">
    <source>
        <dbReference type="ARBA" id="ARBA00006171"/>
    </source>
</evidence>
<keyword evidence="11" id="KW-0378">Hydrolase</keyword>
<sequence>MSNAGYDDASLRVEDFDAAIFDLDGVVTRTARVHAAAWKRLFDEYLEQRAERAGEPFRPFLDDDYRRYVDGKPRYDGVRSFLQSRGITLAFGKPTDPPDRETISGLGNRKNQFLQESLERGGVEVFDSTVILIRTLRGYGVKTALVSSSRNARAILASADLTTLFDVCVDGTDAARLELKGKPAPDIFLAAAEALGVQRTRAVVFEDAISGVEAGRAGGFGLVVGVDRADQAPALRTAGADLVVADLAALHLLAPAPPAEPASMERRDGQ</sequence>
<dbReference type="Proteomes" id="UP001155220">
    <property type="component" value="Unassembled WGS sequence"/>
</dbReference>
<dbReference type="SFLD" id="SFLDS00003">
    <property type="entry name" value="Haloacid_Dehalogenase"/>
    <property type="match status" value="1"/>
</dbReference>
<evidence type="ECO:0000256" key="6">
    <source>
        <dbReference type="ARBA" id="ARBA00023235"/>
    </source>
</evidence>
<evidence type="ECO:0000256" key="9">
    <source>
        <dbReference type="ARBA" id="ARBA00044968"/>
    </source>
</evidence>
<evidence type="ECO:0000256" key="5">
    <source>
        <dbReference type="ARBA" id="ARBA00022842"/>
    </source>
</evidence>
<dbReference type="GO" id="GO:0008801">
    <property type="term" value="F:beta-phosphoglucomutase activity"/>
    <property type="evidence" value="ECO:0007669"/>
    <property type="project" value="UniProtKB-EC"/>
</dbReference>
<dbReference type="Pfam" id="PF00702">
    <property type="entry name" value="Hydrolase"/>
    <property type="match status" value="1"/>
</dbReference>
<evidence type="ECO:0000256" key="10">
    <source>
        <dbReference type="ARBA" id="ARBA00044991"/>
    </source>
</evidence>
<dbReference type="InterPro" id="IPR023198">
    <property type="entry name" value="PGP-like_dom2"/>
</dbReference>
<dbReference type="AlphaFoldDB" id="A0A9X2KHD0"/>
<keyword evidence="12" id="KW-1185">Reference proteome</keyword>
<evidence type="ECO:0000256" key="3">
    <source>
        <dbReference type="ARBA" id="ARBA00022553"/>
    </source>
</evidence>
<dbReference type="SFLD" id="SFLDG01129">
    <property type="entry name" value="C1.5:_HAD__Beta-PGM__Phosphata"/>
    <property type="match status" value="1"/>
</dbReference>
<evidence type="ECO:0000256" key="8">
    <source>
        <dbReference type="ARBA" id="ARBA00044926"/>
    </source>
</evidence>
<dbReference type="NCBIfam" id="TIGR01509">
    <property type="entry name" value="HAD-SF-IA-v3"/>
    <property type="match status" value="1"/>
</dbReference>
<dbReference type="NCBIfam" id="TIGR02009">
    <property type="entry name" value="PGMB-YQAB-SF"/>
    <property type="match status" value="1"/>
</dbReference>
<evidence type="ECO:0000256" key="7">
    <source>
        <dbReference type="ARBA" id="ARBA00023277"/>
    </source>
</evidence>
<evidence type="ECO:0000313" key="11">
    <source>
        <dbReference type="EMBL" id="MCP3054537.1"/>
    </source>
</evidence>
<dbReference type="InterPro" id="IPR023214">
    <property type="entry name" value="HAD_sf"/>
</dbReference>
<evidence type="ECO:0000256" key="4">
    <source>
        <dbReference type="ARBA" id="ARBA00022723"/>
    </source>
</evidence>
<dbReference type="Gene3D" id="3.40.50.1000">
    <property type="entry name" value="HAD superfamily/HAD-like"/>
    <property type="match status" value="1"/>
</dbReference>
<accession>A0A9X2KHD0</accession>
<dbReference type="RefSeq" id="WP_253963410.1">
    <property type="nucleotide sequence ID" value="NZ_JALHBS010000029.1"/>
</dbReference>
<keyword evidence="5" id="KW-0460">Magnesium</keyword>
<dbReference type="EMBL" id="JALHBS010000029">
    <property type="protein sequence ID" value="MCP3054537.1"/>
    <property type="molecule type" value="Genomic_DNA"/>
</dbReference>
<gene>
    <name evidence="11" type="ORF">MJ956_05180</name>
</gene>
<keyword evidence="3" id="KW-0597">Phosphoprotein</keyword>
<comment type="caution">
    <text evidence="11">The sequence shown here is derived from an EMBL/GenBank/DDBJ whole genome shotgun (WGS) entry which is preliminary data.</text>
</comment>
<dbReference type="PANTHER" id="PTHR46193">
    <property type="entry name" value="6-PHOSPHOGLUCONATE PHOSPHATASE"/>
    <property type="match status" value="1"/>
</dbReference>
<dbReference type="InterPro" id="IPR051600">
    <property type="entry name" value="Beta-PGM-like"/>
</dbReference>
<dbReference type="InterPro" id="IPR006439">
    <property type="entry name" value="HAD-SF_hydro_IA"/>
</dbReference>
<dbReference type="GO" id="GO:0046872">
    <property type="term" value="F:metal ion binding"/>
    <property type="evidence" value="ECO:0007669"/>
    <property type="project" value="UniProtKB-KW"/>
</dbReference>
<dbReference type="GO" id="GO:0016787">
    <property type="term" value="F:hydrolase activity"/>
    <property type="evidence" value="ECO:0007669"/>
    <property type="project" value="UniProtKB-KW"/>
</dbReference>
<keyword evidence="4" id="KW-0479">Metal-binding</keyword>
<comment type="cofactor">
    <cofactor evidence="1">
        <name>Mg(2+)</name>
        <dbReference type="ChEBI" id="CHEBI:18420"/>
    </cofactor>
</comment>
<comment type="catalytic activity">
    <reaction evidence="8">
        <text>beta-D-glucose 1-phosphate = beta-D-glucose 6-phosphate</text>
        <dbReference type="Rhea" id="RHEA:20113"/>
        <dbReference type="ChEBI" id="CHEBI:57684"/>
        <dbReference type="ChEBI" id="CHEBI:58247"/>
        <dbReference type="EC" id="5.4.2.6"/>
    </reaction>
</comment>
<dbReference type="Gene3D" id="1.10.150.240">
    <property type="entry name" value="Putative phosphatase, domain 2"/>
    <property type="match status" value="1"/>
</dbReference>
<evidence type="ECO:0000313" key="12">
    <source>
        <dbReference type="Proteomes" id="UP001155220"/>
    </source>
</evidence>
<comment type="similarity">
    <text evidence="2">Belongs to the HAD-like hydrolase superfamily. CbbY/CbbZ/Gph/YieH family.</text>
</comment>
<dbReference type="InterPro" id="IPR036412">
    <property type="entry name" value="HAD-like_sf"/>
</dbReference>
<keyword evidence="6" id="KW-0413">Isomerase</keyword>
<dbReference type="EC" id="5.4.2.6" evidence="9"/>
<keyword evidence="7" id="KW-0119">Carbohydrate metabolism</keyword>
<dbReference type="SUPFAM" id="SSF56784">
    <property type="entry name" value="HAD-like"/>
    <property type="match status" value="1"/>
</dbReference>
<name>A0A9X2KHD0_9HYPH</name>
<evidence type="ECO:0000256" key="1">
    <source>
        <dbReference type="ARBA" id="ARBA00001946"/>
    </source>
</evidence>
<protein>
    <recommendedName>
        <fullName evidence="10">Beta-phosphoglucomutase</fullName>
        <ecNumber evidence="9">5.4.2.6</ecNumber>
    </recommendedName>
</protein>
<reference evidence="11" key="1">
    <citation type="submission" date="2022-03" db="EMBL/GenBank/DDBJ databases">
        <title>Aurantimonas Liuensis sp. Nov., isolated from the hadal seawater of the Mariana Trench.</title>
        <authorList>
            <person name="Liu R."/>
        </authorList>
    </citation>
    <scope>NUCLEOTIDE SEQUENCE</scope>
    <source>
        <strain evidence="11">LRZ36</strain>
    </source>
</reference>
<dbReference type="InterPro" id="IPR010976">
    <property type="entry name" value="B-phosphoglucomutase_hydrolase"/>
</dbReference>